<gene>
    <name evidence="7" type="ORF">BDZ90DRAFT_234063</name>
</gene>
<proteinExistence type="predicted"/>
<accession>A0A316UR67</accession>
<dbReference type="PANTHER" id="PTHR18895:SF74">
    <property type="entry name" value="MTRF1L RELEASE FACTOR GLUTAMINE METHYLTRANSFERASE"/>
    <property type="match status" value="1"/>
</dbReference>
<evidence type="ECO:0000256" key="4">
    <source>
        <dbReference type="ARBA" id="ARBA00022691"/>
    </source>
</evidence>
<evidence type="ECO:0000313" key="7">
    <source>
        <dbReference type="EMBL" id="PWN25625.1"/>
    </source>
</evidence>
<dbReference type="Gene3D" id="3.40.50.150">
    <property type="entry name" value="Vaccinia Virus protein VP39"/>
    <property type="match status" value="1"/>
</dbReference>
<keyword evidence="2 7" id="KW-0489">Methyltransferase</keyword>
<dbReference type="Pfam" id="PF05175">
    <property type="entry name" value="MTS"/>
    <property type="match status" value="1"/>
</dbReference>
<dbReference type="SUPFAM" id="SSF53335">
    <property type="entry name" value="S-adenosyl-L-methionine-dependent methyltransferases"/>
    <property type="match status" value="1"/>
</dbReference>
<keyword evidence="8" id="KW-1185">Reference proteome</keyword>
<keyword evidence="3" id="KW-0808">Transferase</keyword>
<protein>
    <recommendedName>
        <fullName evidence="1">peptide chain release factor N(5)-glutamine methyltransferase</fullName>
        <ecNumber evidence="1">2.1.1.297</ecNumber>
    </recommendedName>
</protein>
<reference evidence="7 8" key="1">
    <citation type="journal article" date="2018" name="Mol. Biol. Evol.">
        <title>Broad Genomic Sampling Reveals a Smut Pathogenic Ancestry of the Fungal Clade Ustilaginomycotina.</title>
        <authorList>
            <person name="Kijpornyongpan T."/>
            <person name="Mondo S.J."/>
            <person name="Barry K."/>
            <person name="Sandor L."/>
            <person name="Lee J."/>
            <person name="Lipzen A."/>
            <person name="Pangilinan J."/>
            <person name="LaButti K."/>
            <person name="Hainaut M."/>
            <person name="Henrissat B."/>
            <person name="Grigoriev I.V."/>
            <person name="Spatafora J.W."/>
            <person name="Aime M.C."/>
        </authorList>
    </citation>
    <scope>NUCLEOTIDE SEQUENCE [LARGE SCALE GENOMIC DNA]</scope>
    <source>
        <strain evidence="7 8">MCA 5214</strain>
    </source>
</reference>
<dbReference type="GO" id="GO:0005739">
    <property type="term" value="C:mitochondrion"/>
    <property type="evidence" value="ECO:0007669"/>
    <property type="project" value="TreeGrafter"/>
</dbReference>
<dbReference type="EMBL" id="KZ819675">
    <property type="protein sequence ID" value="PWN25625.1"/>
    <property type="molecule type" value="Genomic_DNA"/>
</dbReference>
<dbReference type="PROSITE" id="PS00092">
    <property type="entry name" value="N6_MTASE"/>
    <property type="match status" value="1"/>
</dbReference>
<dbReference type="InterPro" id="IPR050320">
    <property type="entry name" value="N5-glutamine_MTase"/>
</dbReference>
<dbReference type="GO" id="GO:0102559">
    <property type="term" value="F:peptide chain release factor N(5)-glutamine methyltransferase activity"/>
    <property type="evidence" value="ECO:0007669"/>
    <property type="project" value="UniProtKB-EC"/>
</dbReference>
<keyword evidence="4" id="KW-0949">S-adenosyl-L-methionine</keyword>
<dbReference type="EC" id="2.1.1.297" evidence="1"/>
<dbReference type="InterPro" id="IPR002052">
    <property type="entry name" value="DNA_methylase_N6_adenine_CS"/>
</dbReference>
<dbReference type="OrthoDB" id="269872at2759"/>
<dbReference type="AlphaFoldDB" id="A0A316UR67"/>
<evidence type="ECO:0000256" key="2">
    <source>
        <dbReference type="ARBA" id="ARBA00022603"/>
    </source>
</evidence>
<dbReference type="STRING" id="1569628.A0A316UR67"/>
<evidence type="ECO:0000256" key="1">
    <source>
        <dbReference type="ARBA" id="ARBA00012771"/>
    </source>
</evidence>
<dbReference type="NCBIfam" id="TIGR00536">
    <property type="entry name" value="hemK_fam"/>
    <property type="match status" value="1"/>
</dbReference>
<dbReference type="InterPro" id="IPR007848">
    <property type="entry name" value="Small_mtfrase_dom"/>
</dbReference>
<dbReference type="Proteomes" id="UP000245884">
    <property type="component" value="Unassembled WGS sequence"/>
</dbReference>
<dbReference type="InterPro" id="IPR029063">
    <property type="entry name" value="SAM-dependent_MTases_sf"/>
</dbReference>
<dbReference type="InterPro" id="IPR004556">
    <property type="entry name" value="HemK-like"/>
</dbReference>
<evidence type="ECO:0000313" key="8">
    <source>
        <dbReference type="Proteomes" id="UP000245884"/>
    </source>
</evidence>
<evidence type="ECO:0000256" key="5">
    <source>
        <dbReference type="ARBA" id="ARBA00048391"/>
    </source>
</evidence>
<name>A0A316UR67_9BASI</name>
<evidence type="ECO:0000256" key="3">
    <source>
        <dbReference type="ARBA" id="ARBA00022679"/>
    </source>
</evidence>
<dbReference type="GO" id="GO:0032259">
    <property type="term" value="P:methylation"/>
    <property type="evidence" value="ECO:0007669"/>
    <property type="project" value="UniProtKB-KW"/>
</dbReference>
<evidence type="ECO:0000259" key="6">
    <source>
        <dbReference type="Pfam" id="PF05175"/>
    </source>
</evidence>
<feature type="domain" description="Methyltransferase small" evidence="6">
    <location>
        <begin position="148"/>
        <end position="242"/>
    </location>
</feature>
<organism evidence="7 8">
    <name type="scientific">Jaminaea rosea</name>
    <dbReference type="NCBI Taxonomy" id="1569628"/>
    <lineage>
        <taxon>Eukaryota</taxon>
        <taxon>Fungi</taxon>
        <taxon>Dikarya</taxon>
        <taxon>Basidiomycota</taxon>
        <taxon>Ustilaginomycotina</taxon>
        <taxon>Exobasidiomycetes</taxon>
        <taxon>Microstromatales</taxon>
        <taxon>Microstromatales incertae sedis</taxon>
        <taxon>Jaminaea</taxon>
    </lineage>
</organism>
<sequence length="348" mass="38572">MSTGLLRSLARRLQRYHSPSLQPHSLARQAARAEIDEGLQLARSELGWLQDGARQTVEEGDVSSSASKLSQHERKRSISRRLVELVRRRVNDHEPVAYLLGCQPFGPLDLATRPPTLIPRPETEEWALRLASMVTKMLQRHEDGGPLRLLDLCSGSGCIGLLLAHQARRCHTALQVTCADVSPQALNLMRENVRRNGLSDASIAMMQADVFTSADMQHLVEDGGPFDVIVCNPPYITVKEYDEELDESVRAWEDRRALVGNATNGIDDGLVFYRRLAELLPFLTGRASIGSPSPRLPLIVVEVGKGQAPAVRDIFASSPLVARCETWTDAWDVERVVLAYPHVIPPSK</sequence>
<dbReference type="GO" id="GO:0003676">
    <property type="term" value="F:nucleic acid binding"/>
    <property type="evidence" value="ECO:0007669"/>
    <property type="project" value="InterPro"/>
</dbReference>
<dbReference type="RefSeq" id="XP_025360237.1">
    <property type="nucleotide sequence ID" value="XM_025506882.1"/>
</dbReference>
<dbReference type="GeneID" id="37028705"/>
<comment type="catalytic activity">
    <reaction evidence="5">
        <text>L-glutaminyl-[peptide chain release factor] + S-adenosyl-L-methionine = N(5)-methyl-L-glutaminyl-[peptide chain release factor] + S-adenosyl-L-homocysteine + H(+)</text>
        <dbReference type="Rhea" id="RHEA:42896"/>
        <dbReference type="Rhea" id="RHEA-COMP:10271"/>
        <dbReference type="Rhea" id="RHEA-COMP:10272"/>
        <dbReference type="ChEBI" id="CHEBI:15378"/>
        <dbReference type="ChEBI" id="CHEBI:30011"/>
        <dbReference type="ChEBI" id="CHEBI:57856"/>
        <dbReference type="ChEBI" id="CHEBI:59789"/>
        <dbReference type="ChEBI" id="CHEBI:61891"/>
        <dbReference type="EC" id="2.1.1.297"/>
    </reaction>
</comment>
<dbReference type="CDD" id="cd02440">
    <property type="entry name" value="AdoMet_MTases"/>
    <property type="match status" value="1"/>
</dbReference>
<dbReference type="PANTHER" id="PTHR18895">
    <property type="entry name" value="HEMK METHYLTRANSFERASE"/>
    <property type="match status" value="1"/>
</dbReference>